<gene>
    <name evidence="2" type="primary">Cnig_chr_II.g4477</name>
    <name evidence="2" type="ORF">B9Z55_004477</name>
</gene>
<proteinExistence type="predicted"/>
<comment type="caution">
    <text evidence="2">The sequence shown here is derived from an EMBL/GenBank/DDBJ whole genome shotgun (WGS) entry which is preliminary data.</text>
</comment>
<dbReference type="Proteomes" id="UP000230233">
    <property type="component" value="Chromosome II"/>
</dbReference>
<evidence type="ECO:0000313" key="3">
    <source>
        <dbReference type="Proteomes" id="UP000230233"/>
    </source>
</evidence>
<reference evidence="3" key="1">
    <citation type="submission" date="2017-10" db="EMBL/GenBank/DDBJ databases">
        <title>Rapid genome shrinkage in a self-fertile nematode reveals novel sperm competition proteins.</title>
        <authorList>
            <person name="Yin D."/>
            <person name="Schwarz E.M."/>
            <person name="Thomas C.G."/>
            <person name="Felde R.L."/>
            <person name="Korf I.F."/>
            <person name="Cutter A.D."/>
            <person name="Schartner C.M."/>
            <person name="Ralston E.J."/>
            <person name="Meyer B.J."/>
            <person name="Haag E.S."/>
        </authorList>
    </citation>
    <scope>NUCLEOTIDE SEQUENCE [LARGE SCALE GENOMIC DNA]</scope>
    <source>
        <strain evidence="3">JU1422</strain>
    </source>
</reference>
<dbReference type="AlphaFoldDB" id="A0A2G5UWI8"/>
<evidence type="ECO:0000313" key="2">
    <source>
        <dbReference type="EMBL" id="PIC43922.1"/>
    </source>
</evidence>
<dbReference type="PANTHER" id="PTHR21503:SF8">
    <property type="entry name" value="F-BOX ASSOCIATED DOMAIN-CONTAINING PROTEIN-RELATED"/>
    <property type="match status" value="1"/>
</dbReference>
<accession>A0A2G5UWI8</accession>
<keyword evidence="1" id="KW-0175">Coiled coil</keyword>
<organism evidence="2 3">
    <name type="scientific">Caenorhabditis nigoni</name>
    <dbReference type="NCBI Taxonomy" id="1611254"/>
    <lineage>
        <taxon>Eukaryota</taxon>
        <taxon>Metazoa</taxon>
        <taxon>Ecdysozoa</taxon>
        <taxon>Nematoda</taxon>
        <taxon>Chromadorea</taxon>
        <taxon>Rhabditida</taxon>
        <taxon>Rhabditina</taxon>
        <taxon>Rhabditomorpha</taxon>
        <taxon>Rhabditoidea</taxon>
        <taxon>Rhabditidae</taxon>
        <taxon>Peloderinae</taxon>
        <taxon>Caenorhabditis</taxon>
    </lineage>
</organism>
<dbReference type="PANTHER" id="PTHR21503">
    <property type="entry name" value="F-BOX-CONTAINING HYPOTHETICAL PROTEIN C.ELEGANS"/>
    <property type="match status" value="1"/>
</dbReference>
<sequence length="358" mass="42848">MMTPNEIVKLSMSDFKIELLLRNRKYKLRAIHLQLGNITSRIDMNTTNDCPVVMFQKIDNNKRKPITQLVQLRDRFQKEIDEDLCLTYVSLDEMFSIYSNLNQLFSSREINWILRFDELKLEEFLEYVDRILTTEFYRFKVVGGSMSNDLLRGLMEKVPEKATIVIESDIPSDYSHAKALKFRSFKYREARWLKIEDLFCIRKSYIVKLDITNFDSSDVNRFLNYWSDCDKDMMKEIIITLKEGAQINQQEILKNLIVISDNDGDFQFFIKARNMGHRQFVVGDLKFRERKVIFTVRDPFRENFLYEYLVLKLVHQIRDCEEIVKSRSSEARDFQLELEELERKLAVLNRDYVVFSYH</sequence>
<dbReference type="EMBL" id="PDUG01000002">
    <property type="protein sequence ID" value="PIC43922.1"/>
    <property type="molecule type" value="Genomic_DNA"/>
</dbReference>
<evidence type="ECO:0000256" key="1">
    <source>
        <dbReference type="SAM" id="Coils"/>
    </source>
</evidence>
<keyword evidence="3" id="KW-1185">Reference proteome</keyword>
<name>A0A2G5UWI8_9PELO</name>
<dbReference type="OrthoDB" id="5902743at2759"/>
<feature type="coiled-coil region" evidence="1">
    <location>
        <begin position="324"/>
        <end position="351"/>
    </location>
</feature>
<protein>
    <submittedName>
        <fullName evidence="2">Uncharacterized protein</fullName>
    </submittedName>
</protein>